<feature type="compositionally biased region" description="Basic and acidic residues" evidence="2">
    <location>
        <begin position="146"/>
        <end position="158"/>
    </location>
</feature>
<organism evidence="4 5">
    <name type="scientific">Venturia nashicola</name>
    <dbReference type="NCBI Taxonomy" id="86259"/>
    <lineage>
        <taxon>Eukaryota</taxon>
        <taxon>Fungi</taxon>
        <taxon>Dikarya</taxon>
        <taxon>Ascomycota</taxon>
        <taxon>Pezizomycotina</taxon>
        <taxon>Dothideomycetes</taxon>
        <taxon>Pleosporomycetidae</taxon>
        <taxon>Venturiales</taxon>
        <taxon>Venturiaceae</taxon>
        <taxon>Venturia</taxon>
    </lineage>
</organism>
<comment type="caution">
    <text evidence="4">The sequence shown here is derived from an EMBL/GenBank/DDBJ whole genome shotgun (WGS) entry which is preliminary data.</text>
</comment>
<evidence type="ECO:0000256" key="1">
    <source>
        <dbReference type="SAM" id="Coils"/>
    </source>
</evidence>
<dbReference type="InterPro" id="IPR009976">
    <property type="entry name" value="Sec10-like"/>
</dbReference>
<dbReference type="Gene3D" id="1.20.1280.50">
    <property type="match status" value="1"/>
</dbReference>
<dbReference type="SMART" id="SM00256">
    <property type="entry name" value="FBOX"/>
    <property type="match status" value="1"/>
</dbReference>
<dbReference type="EMBL" id="SNSC02000001">
    <property type="protein sequence ID" value="TID27290.1"/>
    <property type="molecule type" value="Genomic_DNA"/>
</dbReference>
<feature type="compositionally biased region" description="Polar residues" evidence="2">
    <location>
        <begin position="545"/>
        <end position="567"/>
    </location>
</feature>
<keyword evidence="1" id="KW-0175">Coiled coil</keyword>
<dbReference type="PROSITE" id="PS50181">
    <property type="entry name" value="FBOX"/>
    <property type="match status" value="1"/>
</dbReference>
<dbReference type="GO" id="GO:0000145">
    <property type="term" value="C:exocyst"/>
    <property type="evidence" value="ECO:0007669"/>
    <property type="project" value="TreeGrafter"/>
</dbReference>
<proteinExistence type="predicted"/>
<evidence type="ECO:0000256" key="2">
    <source>
        <dbReference type="SAM" id="MobiDB-lite"/>
    </source>
</evidence>
<dbReference type="PANTHER" id="PTHR12100:SF1">
    <property type="entry name" value="RECYCLIN-1"/>
    <property type="match status" value="1"/>
</dbReference>
<keyword evidence="5" id="KW-1185">Reference proteome</keyword>
<dbReference type="STRING" id="86259.A0A4Z1PV52"/>
<feature type="domain" description="F-box" evidence="3">
    <location>
        <begin position="27"/>
        <end position="73"/>
    </location>
</feature>
<sequence length="931" mass="104362">MSNFKRASVTAGPQRNVLASLRATTIVESKPKLPAEMIALILEFLPVQELLRFARVSKRMQEMVYDDSRWVPRLKSMGCWNDAEARLRAEEDMKRKMEAQRAREAEEARRTGAALNGSVNGIAGGGLRKTSHTIFDAGLEEQLRRTSLEHSSRRRATEDSGFQEPTMMSNGAVIPTHTSPFEDPVAALKALSRVRSIRGHARQEYGRVYGALAPFYIDLARSKSHTDPTLFRVYRDPEQQAQMLAQLKTFAKSDFAQGWHSREEKLETMTGVFENAVLREFEQGMEAQDYDGRMRRYAHVLATLNGGSAGIDVFIQNHPLMTLRDSLGNPLSCLPEGSHGTLDLRPSHEFFSQLAISLNEQCMIIDRVFPPSADVLYPFIDRVTDDVVSEYITTLFDEAHDGSIETYLKAVSGVFEQALRFAISLRPSKASKKTFSEDVTRIIGRCFEQHVDLYLSEEIEYFKTKSDEEVGSWERRLSAEQASTESYFMSNVSRQVAKQDFLSSFRKVVMLPVNALSIPFSGSKPVAAPTTVQAVQADTPDPSWGMSTPNPMERVSTPNSWRMSTPVPTERALTPSVEAPTSELAAKAAIMNSRLEGIKALFSIEIALNLIHAAKASLERAALFVRLGGQSGEEAREQCEAIFVALLRILGTRHIKTGFDKAVNHLSDYNPREITEHGKAGVAPLVTFLELVNVGDLIQQMVDVFYVQELVQSKLSDRDDFLSPAVKEKKRFEQMLDERVAAGLNKGIDVLMDEAEYICATTQLPTDFNPVSTGQVSNIGPSKTAVRVVEMVSSHTTMLVGSTEKNMLDVFNQEVGLRLFTVLCKHLKRQRISVDGAITLISDTNHYHNYIRTFKNKSLTQYFDALKELIQIYLIDGSEAKEIGKIIADPDRYHGIFRAEEVYEYAERRADWFTVKKNVEKAMYGFGCAVM</sequence>
<feature type="region of interest" description="Disordered" evidence="2">
    <location>
        <begin position="538"/>
        <end position="568"/>
    </location>
</feature>
<reference evidence="4 5" key="1">
    <citation type="submission" date="2019-04" db="EMBL/GenBank/DDBJ databases">
        <title>High contiguity whole genome sequence and gene annotation resource for two Venturia nashicola isolates.</title>
        <authorList>
            <person name="Prokchorchik M."/>
            <person name="Won K."/>
            <person name="Lee Y."/>
            <person name="Choi E.D."/>
            <person name="Segonzac C."/>
            <person name="Sohn K.H."/>
        </authorList>
    </citation>
    <scope>NUCLEOTIDE SEQUENCE [LARGE SCALE GENOMIC DNA]</scope>
    <source>
        <strain evidence="4 5">PRI2</strain>
    </source>
</reference>
<dbReference type="InterPro" id="IPR036047">
    <property type="entry name" value="F-box-like_dom_sf"/>
</dbReference>
<feature type="region of interest" description="Disordered" evidence="2">
    <location>
        <begin position="146"/>
        <end position="166"/>
    </location>
</feature>
<dbReference type="PANTHER" id="PTHR12100">
    <property type="entry name" value="SEC10"/>
    <property type="match status" value="1"/>
</dbReference>
<name>A0A4Z1PV52_9PEZI</name>
<dbReference type="GO" id="GO:0006887">
    <property type="term" value="P:exocytosis"/>
    <property type="evidence" value="ECO:0007669"/>
    <property type="project" value="TreeGrafter"/>
</dbReference>
<dbReference type="SUPFAM" id="SSF81383">
    <property type="entry name" value="F-box domain"/>
    <property type="match status" value="1"/>
</dbReference>
<dbReference type="InterPro" id="IPR048627">
    <property type="entry name" value="Sec10_HB"/>
</dbReference>
<dbReference type="InterPro" id="IPR001810">
    <property type="entry name" value="F-box_dom"/>
</dbReference>
<dbReference type="Pfam" id="PF07393">
    <property type="entry name" value="Sec10_HB"/>
    <property type="match status" value="1"/>
</dbReference>
<dbReference type="GO" id="GO:0006893">
    <property type="term" value="P:Golgi to plasma membrane transport"/>
    <property type="evidence" value="ECO:0007669"/>
    <property type="project" value="TreeGrafter"/>
</dbReference>
<protein>
    <submittedName>
        <fullName evidence="4">Secretion pathway protein Sls2/Rcy1</fullName>
    </submittedName>
</protein>
<dbReference type="Pfam" id="PF12937">
    <property type="entry name" value="F-box-like"/>
    <property type="match status" value="1"/>
</dbReference>
<feature type="coiled-coil region" evidence="1">
    <location>
        <begin position="80"/>
        <end position="109"/>
    </location>
</feature>
<dbReference type="OrthoDB" id="5554140at2759"/>
<dbReference type="AlphaFoldDB" id="A0A4Z1PV52"/>
<evidence type="ECO:0000313" key="5">
    <source>
        <dbReference type="Proteomes" id="UP000298493"/>
    </source>
</evidence>
<dbReference type="Proteomes" id="UP000298493">
    <property type="component" value="Unassembled WGS sequence"/>
</dbReference>
<accession>A0A4Z1PV52</accession>
<gene>
    <name evidence="4" type="ORF">E6O75_ATG00057</name>
</gene>
<evidence type="ECO:0000259" key="3">
    <source>
        <dbReference type="PROSITE" id="PS50181"/>
    </source>
</evidence>
<evidence type="ECO:0000313" key="4">
    <source>
        <dbReference type="EMBL" id="TID27290.1"/>
    </source>
</evidence>